<dbReference type="KEGG" id="nkf:Nkreftii_000385"/>
<sequence length="107" mass="11785">MAKSKTERGRFSSRKKMEVVLRVLRGDDLDVVSREAGITAATVSEWRDQFVASGQAGLKSRAAEGRDDELVRLKALVGDLTMRLELSREAVQRLRGGVPLATGRSTR</sequence>
<organism evidence="3 5">
    <name type="scientific">Candidatus Nitrospira kreftii</name>
    <dbReference type="NCBI Taxonomy" id="2652173"/>
    <lineage>
        <taxon>Bacteria</taxon>
        <taxon>Pseudomonadati</taxon>
        <taxon>Nitrospirota</taxon>
        <taxon>Nitrospiria</taxon>
        <taxon>Nitrospirales</taxon>
        <taxon>Nitrospiraceae</taxon>
        <taxon>Nitrospira</taxon>
    </lineage>
</organism>
<dbReference type="KEGG" id="nkf:Nkreftii_001439"/>
<dbReference type="Gene3D" id="1.10.10.10">
    <property type="entry name" value="Winged helix-like DNA-binding domain superfamily/Winged helix DNA-binding domain"/>
    <property type="match status" value="1"/>
</dbReference>
<dbReference type="KEGG" id="nkf:Nkreftii_001391"/>
<dbReference type="Pfam" id="PF13518">
    <property type="entry name" value="HTH_28"/>
    <property type="match status" value="1"/>
</dbReference>
<evidence type="ECO:0000313" key="5">
    <source>
        <dbReference type="Proteomes" id="UP000593737"/>
    </source>
</evidence>
<dbReference type="InterPro" id="IPR036388">
    <property type="entry name" value="WH-like_DNA-bd_sf"/>
</dbReference>
<protein>
    <submittedName>
        <fullName evidence="3">Transposase</fullName>
    </submittedName>
</protein>
<dbReference type="GO" id="GO:0043565">
    <property type="term" value="F:sequence-specific DNA binding"/>
    <property type="evidence" value="ECO:0007669"/>
    <property type="project" value="InterPro"/>
</dbReference>
<name>A0A7S8IY34_9BACT</name>
<evidence type="ECO:0000313" key="2">
    <source>
        <dbReference type="EMBL" id="QPD02611.1"/>
    </source>
</evidence>
<dbReference type="SUPFAM" id="SSF48295">
    <property type="entry name" value="TrpR-like"/>
    <property type="match status" value="1"/>
</dbReference>
<dbReference type="InterPro" id="IPR055247">
    <property type="entry name" value="InsJ-like_HTH"/>
</dbReference>
<dbReference type="Proteomes" id="UP000593737">
    <property type="component" value="Chromosome"/>
</dbReference>
<accession>A0A7S8IY34</accession>
<dbReference type="EMBL" id="CP047423">
    <property type="protein sequence ID" value="QPD03617.1"/>
    <property type="molecule type" value="Genomic_DNA"/>
</dbReference>
<reference evidence="3 5" key="1">
    <citation type="journal article" date="2020" name="ISME J.">
        <title>Enrichment and physiological characterization of a novel comammox Nitrospira indicates ammonium inhibition of complete nitrification.</title>
        <authorList>
            <person name="Sakoula D."/>
            <person name="Koch H."/>
            <person name="Frank J."/>
            <person name="Jetten M.S.M."/>
            <person name="van Kessel M.A.H.J."/>
            <person name="Lucker S."/>
        </authorList>
    </citation>
    <scope>NUCLEOTIDE SEQUENCE [LARGE SCALE GENOMIC DNA]</scope>
    <source>
        <strain evidence="3">Comreactor17</strain>
    </source>
</reference>
<evidence type="ECO:0000259" key="1">
    <source>
        <dbReference type="Pfam" id="PF13518"/>
    </source>
</evidence>
<dbReference type="EMBL" id="CP047423">
    <property type="protein sequence ID" value="QPD02611.1"/>
    <property type="molecule type" value="Genomic_DNA"/>
</dbReference>
<evidence type="ECO:0000313" key="3">
    <source>
        <dbReference type="EMBL" id="QPD03617.1"/>
    </source>
</evidence>
<evidence type="ECO:0000313" key="4">
    <source>
        <dbReference type="EMBL" id="QPD03665.1"/>
    </source>
</evidence>
<dbReference type="EMBL" id="CP047423">
    <property type="protein sequence ID" value="QPD03665.1"/>
    <property type="molecule type" value="Genomic_DNA"/>
</dbReference>
<dbReference type="InterPro" id="IPR010921">
    <property type="entry name" value="Trp_repressor/repl_initiator"/>
</dbReference>
<dbReference type="AlphaFoldDB" id="A0A7S8IY34"/>
<proteinExistence type="predicted"/>
<feature type="domain" description="Insertion element IS150 protein InsJ-like helix-turn-helix" evidence="1">
    <location>
        <begin position="15"/>
        <end position="61"/>
    </location>
</feature>
<gene>
    <name evidence="2" type="ORF">Nkreftii_000385</name>
    <name evidence="3" type="ORF">Nkreftii_001391</name>
    <name evidence="4" type="ORF">Nkreftii_001439</name>
</gene>